<dbReference type="GO" id="GO:0006508">
    <property type="term" value="P:proteolysis"/>
    <property type="evidence" value="ECO:0007669"/>
    <property type="project" value="UniProtKB-KW"/>
</dbReference>
<name>A0A0C3PMU0_PHLG1</name>
<dbReference type="InterPro" id="IPR045357">
    <property type="entry name" value="Aminopeptidase_N-like_N"/>
</dbReference>
<dbReference type="EC" id="3.4.11.-" evidence="11"/>
<evidence type="ECO:0000313" key="15">
    <source>
        <dbReference type="EMBL" id="KIP07998.1"/>
    </source>
</evidence>
<dbReference type="GO" id="GO:0005737">
    <property type="term" value="C:cytoplasm"/>
    <property type="evidence" value="ECO:0007669"/>
    <property type="project" value="TreeGrafter"/>
</dbReference>
<dbReference type="InterPro" id="IPR042097">
    <property type="entry name" value="Aminopeptidase_N-like_N_sf"/>
</dbReference>
<dbReference type="GO" id="GO:0043171">
    <property type="term" value="P:peptide catabolic process"/>
    <property type="evidence" value="ECO:0007669"/>
    <property type="project" value="TreeGrafter"/>
</dbReference>
<feature type="domain" description="Peptidase M1 membrane alanine aminopeptidase" evidence="12">
    <location>
        <begin position="275"/>
        <end position="493"/>
    </location>
</feature>
<comment type="cofactor">
    <cofactor evidence="9 11">
        <name>Zn(2+)</name>
        <dbReference type="ChEBI" id="CHEBI:29105"/>
    </cofactor>
    <text evidence="9 11">Binds 1 zinc ion per subunit.</text>
</comment>
<evidence type="ECO:0000256" key="10">
    <source>
        <dbReference type="PIRSR" id="PIRSR634016-4"/>
    </source>
</evidence>
<feature type="active site" description="Proton acceptor" evidence="8">
    <location>
        <position position="348"/>
    </location>
</feature>
<keyword evidence="3 11" id="KW-0645">Protease</keyword>
<dbReference type="GO" id="GO:0016020">
    <property type="term" value="C:membrane"/>
    <property type="evidence" value="ECO:0007669"/>
    <property type="project" value="TreeGrafter"/>
</dbReference>
<dbReference type="Proteomes" id="UP000053257">
    <property type="component" value="Unassembled WGS sequence"/>
</dbReference>
<protein>
    <recommendedName>
        <fullName evidence="11">Aminopeptidase</fullName>
        <ecNumber evidence="11">3.4.11.-</ecNumber>
    </recommendedName>
</protein>
<evidence type="ECO:0000313" key="16">
    <source>
        <dbReference type="Proteomes" id="UP000053257"/>
    </source>
</evidence>
<dbReference type="GO" id="GO:0042277">
    <property type="term" value="F:peptide binding"/>
    <property type="evidence" value="ECO:0007669"/>
    <property type="project" value="TreeGrafter"/>
</dbReference>
<evidence type="ECO:0000256" key="9">
    <source>
        <dbReference type="PIRSR" id="PIRSR634016-3"/>
    </source>
</evidence>
<dbReference type="OrthoDB" id="10031169at2759"/>
<keyword evidence="16" id="KW-1185">Reference proteome</keyword>
<dbReference type="AlphaFoldDB" id="A0A0C3PMU0"/>
<feature type="binding site" evidence="9">
    <location>
        <position position="351"/>
    </location>
    <ligand>
        <name>Zn(2+)</name>
        <dbReference type="ChEBI" id="CHEBI:29105"/>
        <note>catalytic</note>
    </ligand>
</feature>
<dbReference type="Pfam" id="PF11838">
    <property type="entry name" value="ERAP1_C"/>
    <property type="match status" value="1"/>
</dbReference>
<dbReference type="PANTHER" id="PTHR11533">
    <property type="entry name" value="PROTEASE M1 ZINC METALLOPROTEASE"/>
    <property type="match status" value="1"/>
</dbReference>
<dbReference type="InterPro" id="IPR034016">
    <property type="entry name" value="M1_APN-typ"/>
</dbReference>
<dbReference type="GO" id="GO:0070006">
    <property type="term" value="F:metalloaminopeptidase activity"/>
    <property type="evidence" value="ECO:0007669"/>
    <property type="project" value="TreeGrafter"/>
</dbReference>
<dbReference type="GO" id="GO:0008270">
    <property type="term" value="F:zinc ion binding"/>
    <property type="evidence" value="ECO:0007669"/>
    <property type="project" value="UniProtKB-UniRule"/>
</dbReference>
<evidence type="ECO:0000256" key="3">
    <source>
        <dbReference type="ARBA" id="ARBA00022670"/>
    </source>
</evidence>
<feature type="domain" description="Aminopeptidase N-like N-terminal" evidence="14">
    <location>
        <begin position="22"/>
        <end position="193"/>
    </location>
</feature>
<feature type="domain" description="ERAP1-like C-terminal" evidence="13">
    <location>
        <begin position="571"/>
        <end position="886"/>
    </location>
</feature>
<keyword evidence="7 11" id="KW-0482">Metalloprotease</keyword>
<evidence type="ECO:0000256" key="2">
    <source>
        <dbReference type="ARBA" id="ARBA00022438"/>
    </source>
</evidence>
<evidence type="ECO:0000256" key="7">
    <source>
        <dbReference type="ARBA" id="ARBA00023049"/>
    </source>
</evidence>
<accession>A0A0C3PMU0</accession>
<dbReference type="InterPro" id="IPR024571">
    <property type="entry name" value="ERAP1-like_C_dom"/>
</dbReference>
<feature type="site" description="Transition state stabilizer" evidence="10">
    <location>
        <position position="434"/>
    </location>
</feature>
<evidence type="ECO:0000259" key="13">
    <source>
        <dbReference type="Pfam" id="PF11838"/>
    </source>
</evidence>
<keyword evidence="6 9" id="KW-0862">Zinc</keyword>
<dbReference type="EMBL" id="KN840487">
    <property type="protein sequence ID" value="KIP07998.1"/>
    <property type="molecule type" value="Genomic_DNA"/>
</dbReference>
<evidence type="ECO:0000259" key="12">
    <source>
        <dbReference type="Pfam" id="PF01433"/>
    </source>
</evidence>
<dbReference type="Gene3D" id="1.25.50.20">
    <property type="match status" value="1"/>
</dbReference>
<dbReference type="CDD" id="cd09601">
    <property type="entry name" value="M1_APN-Q_like"/>
    <property type="match status" value="1"/>
</dbReference>
<evidence type="ECO:0000256" key="8">
    <source>
        <dbReference type="PIRSR" id="PIRSR634016-1"/>
    </source>
</evidence>
<evidence type="ECO:0000256" key="4">
    <source>
        <dbReference type="ARBA" id="ARBA00022723"/>
    </source>
</evidence>
<dbReference type="PANTHER" id="PTHR11533:SF174">
    <property type="entry name" value="PUROMYCIN-SENSITIVE AMINOPEPTIDASE-RELATED"/>
    <property type="match status" value="1"/>
</dbReference>
<dbReference type="InterPro" id="IPR014782">
    <property type="entry name" value="Peptidase_M1_dom"/>
</dbReference>
<evidence type="ECO:0000256" key="6">
    <source>
        <dbReference type="ARBA" id="ARBA00022833"/>
    </source>
</evidence>
<dbReference type="InterPro" id="IPR027268">
    <property type="entry name" value="Peptidase_M4/M1_CTD_sf"/>
</dbReference>
<dbReference type="Gene3D" id="2.60.40.1730">
    <property type="entry name" value="tricorn interacting facor f3 domain"/>
    <property type="match status" value="1"/>
</dbReference>
<evidence type="ECO:0000256" key="1">
    <source>
        <dbReference type="ARBA" id="ARBA00010136"/>
    </source>
</evidence>
<dbReference type="InterPro" id="IPR050344">
    <property type="entry name" value="Peptidase_M1_aminopeptidases"/>
</dbReference>
<dbReference type="Pfam" id="PF17900">
    <property type="entry name" value="Peptidase_M1_N"/>
    <property type="match status" value="1"/>
</dbReference>
<dbReference type="SUPFAM" id="SSF55486">
    <property type="entry name" value="Metalloproteases ('zincins'), catalytic domain"/>
    <property type="match status" value="1"/>
</dbReference>
<dbReference type="HOGENOM" id="CLU_003705_0_2_1"/>
<reference evidence="15 16" key="1">
    <citation type="journal article" date="2014" name="PLoS Genet.">
        <title>Analysis of the Phlebiopsis gigantea genome, transcriptome and secretome provides insight into its pioneer colonization strategies of wood.</title>
        <authorList>
            <person name="Hori C."/>
            <person name="Ishida T."/>
            <person name="Igarashi K."/>
            <person name="Samejima M."/>
            <person name="Suzuki H."/>
            <person name="Master E."/>
            <person name="Ferreira P."/>
            <person name="Ruiz-Duenas F.J."/>
            <person name="Held B."/>
            <person name="Canessa P."/>
            <person name="Larrondo L.F."/>
            <person name="Schmoll M."/>
            <person name="Druzhinina I.S."/>
            <person name="Kubicek C.P."/>
            <person name="Gaskell J.A."/>
            <person name="Kersten P."/>
            <person name="St John F."/>
            <person name="Glasner J."/>
            <person name="Sabat G."/>
            <person name="Splinter BonDurant S."/>
            <person name="Syed K."/>
            <person name="Yadav J."/>
            <person name="Mgbeahuruike A.C."/>
            <person name="Kovalchuk A."/>
            <person name="Asiegbu F.O."/>
            <person name="Lackner G."/>
            <person name="Hoffmeister D."/>
            <person name="Rencoret J."/>
            <person name="Gutierrez A."/>
            <person name="Sun H."/>
            <person name="Lindquist E."/>
            <person name="Barry K."/>
            <person name="Riley R."/>
            <person name="Grigoriev I.V."/>
            <person name="Henrissat B."/>
            <person name="Kues U."/>
            <person name="Berka R.M."/>
            <person name="Martinez A.T."/>
            <person name="Covert S.F."/>
            <person name="Blanchette R.A."/>
            <person name="Cullen D."/>
        </authorList>
    </citation>
    <scope>NUCLEOTIDE SEQUENCE [LARGE SCALE GENOMIC DNA]</scope>
    <source>
        <strain evidence="15 16">11061_1 CR5-6</strain>
    </source>
</reference>
<proteinExistence type="inferred from homology"/>
<comment type="similarity">
    <text evidence="1 11">Belongs to the peptidase M1 family.</text>
</comment>
<gene>
    <name evidence="15" type="ORF">PHLGIDRAFT_105051</name>
</gene>
<keyword evidence="2 11" id="KW-0031">Aminopeptidase</keyword>
<dbReference type="FunFam" id="1.10.390.10:FF:000006">
    <property type="entry name" value="Puromycin-sensitive aminopeptidase"/>
    <property type="match status" value="1"/>
</dbReference>
<evidence type="ECO:0000259" key="14">
    <source>
        <dbReference type="Pfam" id="PF17900"/>
    </source>
</evidence>
<keyword evidence="4 9" id="KW-0479">Metal-binding</keyword>
<dbReference type="FunFam" id="2.60.40.1730:FF:000014">
    <property type="entry name" value="Aminopeptidase 2"/>
    <property type="match status" value="1"/>
</dbReference>
<dbReference type="GO" id="GO:0005615">
    <property type="term" value="C:extracellular space"/>
    <property type="evidence" value="ECO:0007669"/>
    <property type="project" value="TreeGrafter"/>
</dbReference>
<dbReference type="Pfam" id="PF01433">
    <property type="entry name" value="Peptidase_M1"/>
    <property type="match status" value="1"/>
</dbReference>
<feature type="binding site" evidence="9">
    <location>
        <position position="347"/>
    </location>
    <ligand>
        <name>Zn(2+)</name>
        <dbReference type="ChEBI" id="CHEBI:29105"/>
        <note>catalytic</note>
    </ligand>
</feature>
<organism evidence="15 16">
    <name type="scientific">Phlebiopsis gigantea (strain 11061_1 CR5-6)</name>
    <name type="common">White-rot fungus</name>
    <name type="synonym">Peniophora gigantea</name>
    <dbReference type="NCBI Taxonomy" id="745531"/>
    <lineage>
        <taxon>Eukaryota</taxon>
        <taxon>Fungi</taxon>
        <taxon>Dikarya</taxon>
        <taxon>Basidiomycota</taxon>
        <taxon>Agaricomycotina</taxon>
        <taxon>Agaricomycetes</taxon>
        <taxon>Polyporales</taxon>
        <taxon>Phanerochaetaceae</taxon>
        <taxon>Phlebiopsis</taxon>
    </lineage>
</organism>
<dbReference type="SUPFAM" id="SSF63737">
    <property type="entry name" value="Leukotriene A4 hydrolase N-terminal domain"/>
    <property type="match status" value="1"/>
</dbReference>
<evidence type="ECO:0000256" key="11">
    <source>
        <dbReference type="RuleBase" id="RU364040"/>
    </source>
</evidence>
<feature type="binding site" evidence="9">
    <location>
        <position position="370"/>
    </location>
    <ligand>
        <name>Zn(2+)</name>
        <dbReference type="ChEBI" id="CHEBI:29105"/>
        <note>catalytic</note>
    </ligand>
</feature>
<dbReference type="Gene3D" id="1.10.390.10">
    <property type="entry name" value="Neutral Protease Domain 2"/>
    <property type="match status" value="1"/>
</dbReference>
<evidence type="ECO:0000256" key="5">
    <source>
        <dbReference type="ARBA" id="ARBA00022801"/>
    </source>
</evidence>
<dbReference type="Gene3D" id="2.60.40.1910">
    <property type="match status" value="1"/>
</dbReference>
<keyword evidence="5 11" id="KW-0378">Hydrolase</keyword>
<sequence>MSGPPPAATRPADQYRLPTNVKPVHYDVTVRTDLKALKFDGYVTAHLDVVEETNSIQFHTAKLNLGRVQLTSTALKEELVQPASALTYDDKDERATLPLPTTLPAGSKIALKIDFDGELTNGMMGYYRSEWEHDGKKAHYALTQFEPTAARRAFPCWDEPLLKATFGLTLISRADTVNLANMPATSEHIYTPSLTESPDTVSWLTAKLSALTTGSSEDKWKITTFENTPPMSTYIVAWANGPFEYVEDTYTSPLSGKVRPLRVYTTGDLIAQAQFALDVKKKVLPHYEQVFDIEYPLPKLDTLVATDFDAGAMENWGLITGRTSAFLLDPKKADLDGKKRVAVVQSHEVAHMWFGNITTMAWWDNLYLNEGFASLIGETIILDRIFPEWKLHPAFVSEALNQAMSLDAKLSSHPIEVDCPDANMVNQIFDALSYEKAASVLRMASRYVTEEKFLKGVSIYLKKHLYANSVTKDLWDGVAEASGLDVPKVMDNWVKKMGFPVVTVTEVEGGIRVRQDRFLETGPAEPKDNETIWSIPLSLLTTDASGKASVDHTILLDEREKFIAVDTSKPFKLNAGTVSVFRALYTPERLVKIAEEAAKEDSVFGLEDRVGLVYDALALAKAGYLDVSAALKLYAAFHKEKEYLVWKSVAASLSTISSTWFEHPDVTNKLNELRQELFVPIVERLGFEYPEDEDVDIRQLRTTAIRQAAFSGAPSVVKELTKRFAQATDSGDDSCIPPDLMNVIYWTAVEGGGRKEYDTVKAIAVKPKTPQMGIAAMRAMGAPTDRALRDETWDYLMNKCRDQDIFYFFAGLLDNYGARHYVGEQFKGAYDTLSERFAGNFSMQNIVKYAFGGLATEKDYTETKAFFEGKDASKYKMALEQTLDGILARAAWVKRSTEDLRQYLEKRA</sequence>
<dbReference type="STRING" id="745531.A0A0C3PMU0"/>